<keyword evidence="2" id="KW-1185">Reference proteome</keyword>
<accession>A0A368YTP7</accession>
<name>A0A368YTP7_9HYPH</name>
<protein>
    <submittedName>
        <fullName evidence="1">Uncharacterized protein</fullName>
    </submittedName>
</protein>
<dbReference type="EMBL" id="QPJM01000005">
    <property type="protein sequence ID" value="RCW83575.1"/>
    <property type="molecule type" value="Genomic_DNA"/>
</dbReference>
<evidence type="ECO:0000313" key="2">
    <source>
        <dbReference type="Proteomes" id="UP000253324"/>
    </source>
</evidence>
<dbReference type="Proteomes" id="UP000253324">
    <property type="component" value="Unassembled WGS sequence"/>
</dbReference>
<reference evidence="1 2" key="1">
    <citation type="submission" date="2018-07" db="EMBL/GenBank/DDBJ databases">
        <title>Genomic Encyclopedia of Type Strains, Phase III (KMG-III): the genomes of soil and plant-associated and newly described type strains.</title>
        <authorList>
            <person name="Whitman W."/>
        </authorList>
    </citation>
    <scope>NUCLEOTIDE SEQUENCE [LARGE SCALE GENOMIC DNA]</scope>
    <source>
        <strain evidence="1 2">31-25a</strain>
    </source>
</reference>
<dbReference type="AlphaFoldDB" id="A0A368YTP7"/>
<comment type="caution">
    <text evidence="1">The sequence shown here is derived from an EMBL/GenBank/DDBJ whole genome shotgun (WGS) entry which is preliminary data.</text>
</comment>
<evidence type="ECO:0000313" key="1">
    <source>
        <dbReference type="EMBL" id="RCW83575.1"/>
    </source>
</evidence>
<sequence length="77" mass="8425">MRAIMQWQLPPLKSLTENSPRRAANGAVLRSDAHVPNVRSASVLGNHHFRHALTNFRSGSGPSAEHFITKSIQALIA</sequence>
<gene>
    <name evidence="1" type="ORF">C7476_10568</name>
</gene>
<proteinExistence type="predicted"/>
<organism evidence="1 2">
    <name type="scientific">Phyllobacterium bourgognense</name>
    <dbReference type="NCBI Taxonomy" id="314236"/>
    <lineage>
        <taxon>Bacteria</taxon>
        <taxon>Pseudomonadati</taxon>
        <taxon>Pseudomonadota</taxon>
        <taxon>Alphaproteobacteria</taxon>
        <taxon>Hyphomicrobiales</taxon>
        <taxon>Phyllobacteriaceae</taxon>
        <taxon>Phyllobacterium</taxon>
    </lineage>
</organism>